<sequence>MPTITVNLPLVPLTTGDEVVRDRWVPHITLIGNAEATAPDAAVPVVAAFAGRTSAIRAAVGAEAWFGPDGTVLVDELDATALRPLHDELLGELEAAVADFRPLLPRHTRDGWRPHRTVVAGPRPVAGDVLEATTIGLFELDPPGRLGIAVALGVWPLAGVAGSGRRPGCRTSAPDRS</sequence>
<dbReference type="InterPro" id="IPR009097">
    <property type="entry name" value="Cyclic_Pdiesterase"/>
</dbReference>
<dbReference type="EMBL" id="SOAM01000003">
    <property type="protein sequence ID" value="TDS75714.1"/>
    <property type="molecule type" value="Genomic_DNA"/>
</dbReference>
<dbReference type="SUPFAM" id="SSF55144">
    <property type="entry name" value="LigT-like"/>
    <property type="match status" value="1"/>
</dbReference>
<keyword evidence="2" id="KW-1185">Reference proteome</keyword>
<comment type="caution">
    <text evidence="1">The sequence shown here is derived from an EMBL/GenBank/DDBJ whole genome shotgun (WGS) entry which is preliminary data.</text>
</comment>
<reference evidence="1 2" key="1">
    <citation type="submission" date="2019-03" db="EMBL/GenBank/DDBJ databases">
        <title>Genomic Encyclopedia of Archaeal and Bacterial Type Strains, Phase II (KMG-II): from individual species to whole genera.</title>
        <authorList>
            <person name="Goeker M."/>
        </authorList>
    </citation>
    <scope>NUCLEOTIDE SEQUENCE [LARGE SCALE GENOMIC DNA]</scope>
    <source>
        <strain evidence="1 2">DSM 24782</strain>
    </source>
</reference>
<name>A0A4R7FHJ9_9MICO</name>
<keyword evidence="1" id="KW-0436">Ligase</keyword>
<gene>
    <name evidence="1" type="ORF">CLV52_2821</name>
</gene>
<protein>
    <submittedName>
        <fullName evidence="1">2'-5' RNA ligase superfamily protein</fullName>
    </submittedName>
</protein>
<organism evidence="1 2">
    <name type="scientific">Amnibacterium kyonggiense</name>
    <dbReference type="NCBI Taxonomy" id="595671"/>
    <lineage>
        <taxon>Bacteria</taxon>
        <taxon>Bacillati</taxon>
        <taxon>Actinomycetota</taxon>
        <taxon>Actinomycetes</taxon>
        <taxon>Micrococcales</taxon>
        <taxon>Microbacteriaceae</taxon>
        <taxon>Amnibacterium</taxon>
    </lineage>
</organism>
<proteinExistence type="predicted"/>
<dbReference type="Gene3D" id="3.90.1140.10">
    <property type="entry name" value="Cyclic phosphodiesterase"/>
    <property type="match status" value="1"/>
</dbReference>
<dbReference type="Proteomes" id="UP000295344">
    <property type="component" value="Unassembled WGS sequence"/>
</dbReference>
<dbReference type="GO" id="GO:0016874">
    <property type="term" value="F:ligase activity"/>
    <property type="evidence" value="ECO:0007669"/>
    <property type="project" value="UniProtKB-KW"/>
</dbReference>
<dbReference type="Pfam" id="PF13563">
    <property type="entry name" value="2_5_RNA_ligase2"/>
    <property type="match status" value="1"/>
</dbReference>
<dbReference type="AlphaFoldDB" id="A0A4R7FHJ9"/>
<evidence type="ECO:0000313" key="1">
    <source>
        <dbReference type="EMBL" id="TDS75714.1"/>
    </source>
</evidence>
<evidence type="ECO:0000313" key="2">
    <source>
        <dbReference type="Proteomes" id="UP000295344"/>
    </source>
</evidence>
<dbReference type="RefSeq" id="WP_162850857.1">
    <property type="nucleotide sequence ID" value="NZ_BAAARP010000005.1"/>
</dbReference>
<accession>A0A4R7FHJ9</accession>